<evidence type="ECO:0000313" key="2">
    <source>
        <dbReference type="EMBL" id="KAH6655540.1"/>
    </source>
</evidence>
<dbReference type="GeneID" id="70138019"/>
<dbReference type="AlphaFoldDB" id="A0A9P8ZZX7"/>
<proteinExistence type="predicted"/>
<accession>A0A9P8ZZX7</accession>
<protein>
    <submittedName>
        <fullName evidence="2">Uncharacterized protein</fullName>
    </submittedName>
</protein>
<organism evidence="2 3">
    <name type="scientific">Truncatella angustata</name>
    <dbReference type="NCBI Taxonomy" id="152316"/>
    <lineage>
        <taxon>Eukaryota</taxon>
        <taxon>Fungi</taxon>
        <taxon>Dikarya</taxon>
        <taxon>Ascomycota</taxon>
        <taxon>Pezizomycotina</taxon>
        <taxon>Sordariomycetes</taxon>
        <taxon>Xylariomycetidae</taxon>
        <taxon>Amphisphaeriales</taxon>
        <taxon>Sporocadaceae</taxon>
        <taxon>Truncatella</taxon>
    </lineage>
</organism>
<feature type="signal peptide" evidence="1">
    <location>
        <begin position="1"/>
        <end position="20"/>
    </location>
</feature>
<evidence type="ECO:0000256" key="1">
    <source>
        <dbReference type="SAM" id="SignalP"/>
    </source>
</evidence>
<sequence length="255" mass="27337">MQFLNLTVAIGLSVFPIAFAGPVQNGRTTTETWHGKPTTLTAADHTYTSPRVPTITVSAIHDHSSVHSDGGTRVFTETWDAHFTQDDGEVKTVPIKTVTLTYVDGTLANIPGTLATKTARDASYSAATGENPPETITNDDAEVSTFLTQTLTGAFQPAAVAKDHTSVSMWTETTTYTQTVAATTMNISGTPHTFTEWIQTITWTKLVTTHITVPDRIAYYTSPVPVDEPPFATVTTTGTPCFDHLAGAGCTPFPQ</sequence>
<dbReference type="RefSeq" id="XP_045959805.1">
    <property type="nucleotide sequence ID" value="XM_046109128.1"/>
</dbReference>
<dbReference type="Proteomes" id="UP000758603">
    <property type="component" value="Unassembled WGS sequence"/>
</dbReference>
<name>A0A9P8ZZX7_9PEZI</name>
<evidence type="ECO:0000313" key="3">
    <source>
        <dbReference type="Proteomes" id="UP000758603"/>
    </source>
</evidence>
<feature type="chain" id="PRO_5040386477" evidence="1">
    <location>
        <begin position="21"/>
        <end position="255"/>
    </location>
</feature>
<keyword evidence="1" id="KW-0732">Signal</keyword>
<reference evidence="2" key="1">
    <citation type="journal article" date="2021" name="Nat. Commun.">
        <title>Genetic determinants of endophytism in the Arabidopsis root mycobiome.</title>
        <authorList>
            <person name="Mesny F."/>
            <person name="Miyauchi S."/>
            <person name="Thiergart T."/>
            <person name="Pickel B."/>
            <person name="Atanasova L."/>
            <person name="Karlsson M."/>
            <person name="Huettel B."/>
            <person name="Barry K.W."/>
            <person name="Haridas S."/>
            <person name="Chen C."/>
            <person name="Bauer D."/>
            <person name="Andreopoulos W."/>
            <person name="Pangilinan J."/>
            <person name="LaButti K."/>
            <person name="Riley R."/>
            <person name="Lipzen A."/>
            <person name="Clum A."/>
            <person name="Drula E."/>
            <person name="Henrissat B."/>
            <person name="Kohler A."/>
            <person name="Grigoriev I.V."/>
            <person name="Martin F.M."/>
            <person name="Hacquard S."/>
        </authorList>
    </citation>
    <scope>NUCLEOTIDE SEQUENCE</scope>
    <source>
        <strain evidence="2">MPI-SDFR-AT-0073</strain>
    </source>
</reference>
<comment type="caution">
    <text evidence="2">The sequence shown here is derived from an EMBL/GenBank/DDBJ whole genome shotgun (WGS) entry which is preliminary data.</text>
</comment>
<dbReference type="EMBL" id="JAGPXC010000003">
    <property type="protein sequence ID" value="KAH6655540.1"/>
    <property type="molecule type" value="Genomic_DNA"/>
</dbReference>
<keyword evidence="3" id="KW-1185">Reference proteome</keyword>
<gene>
    <name evidence="2" type="ORF">BKA67DRAFT_690323</name>
</gene>